<keyword evidence="3" id="KW-1185">Reference proteome</keyword>
<dbReference type="KEGG" id="nfn:NFRAN_0984"/>
<organism evidence="2 3">
    <name type="scientific">Candidatus Nitrosocosmicus franklandianus</name>
    <dbReference type="NCBI Taxonomy" id="1798806"/>
    <lineage>
        <taxon>Archaea</taxon>
        <taxon>Nitrososphaerota</taxon>
        <taxon>Nitrososphaeria</taxon>
        <taxon>Nitrososphaerales</taxon>
        <taxon>Nitrososphaeraceae</taxon>
        <taxon>Candidatus Nitrosocosmicus</taxon>
    </lineage>
</organism>
<gene>
    <name evidence="2" type="ORF">NFRAN_0984</name>
</gene>
<proteinExistence type="predicted"/>
<dbReference type="AlphaFoldDB" id="A0A484I880"/>
<dbReference type="GeneID" id="55648734"/>
<evidence type="ECO:0000256" key="1">
    <source>
        <dbReference type="SAM" id="MobiDB-lite"/>
    </source>
</evidence>
<dbReference type="RefSeq" id="WP_172602104.1">
    <property type="nucleotide sequence ID" value="NZ_LR216287.1"/>
</dbReference>
<name>A0A484I880_9ARCH</name>
<accession>A0A484I880</accession>
<protein>
    <submittedName>
        <fullName evidence="2">Uncharacterized protein</fullName>
    </submittedName>
</protein>
<evidence type="ECO:0000313" key="3">
    <source>
        <dbReference type="Proteomes" id="UP000294299"/>
    </source>
</evidence>
<feature type="compositionally biased region" description="Basic and acidic residues" evidence="1">
    <location>
        <begin position="17"/>
        <end position="27"/>
    </location>
</feature>
<dbReference type="Proteomes" id="UP000294299">
    <property type="component" value="Chromosome NFRAN"/>
</dbReference>
<feature type="region of interest" description="Disordered" evidence="1">
    <location>
        <begin position="1"/>
        <end position="49"/>
    </location>
</feature>
<evidence type="ECO:0000313" key="2">
    <source>
        <dbReference type="EMBL" id="VFJ13306.1"/>
    </source>
</evidence>
<reference evidence="2 3" key="1">
    <citation type="submission" date="2019-02" db="EMBL/GenBank/DDBJ databases">
        <authorList>
            <person name="Lehtovirta-Morley E L."/>
        </authorList>
    </citation>
    <scope>NUCLEOTIDE SEQUENCE [LARGE SCALE GENOMIC DNA]</scope>
    <source>
        <strain evidence="2">NFRAN1</strain>
    </source>
</reference>
<sequence>MIVQYGLRPDTVNINKNKHEPNAKKINDTSNPATINEERNSNIIRKTHA</sequence>
<dbReference type="EMBL" id="LR216287">
    <property type="protein sequence ID" value="VFJ13306.1"/>
    <property type="molecule type" value="Genomic_DNA"/>
</dbReference>